<dbReference type="PANTHER" id="PTHR42648:SF11">
    <property type="entry name" value="TRANSPOSON TY4-P GAG-POL POLYPROTEIN"/>
    <property type="match status" value="1"/>
</dbReference>
<reference evidence="17" key="1">
    <citation type="submission" date="2023-10" db="EMBL/GenBank/DDBJ databases">
        <authorList>
            <person name="Hackl T."/>
        </authorList>
    </citation>
    <scope>NUCLEOTIDE SEQUENCE</scope>
</reference>
<evidence type="ECO:0000256" key="1">
    <source>
        <dbReference type="ARBA" id="ARBA00022578"/>
    </source>
</evidence>
<dbReference type="GO" id="GO:0003964">
    <property type="term" value="F:RNA-directed DNA polymerase activity"/>
    <property type="evidence" value="ECO:0007669"/>
    <property type="project" value="UniProtKB-KW"/>
</dbReference>
<keyword evidence="4" id="KW-0479">Metal-binding</keyword>
<evidence type="ECO:0000256" key="3">
    <source>
        <dbReference type="ARBA" id="ARBA00022722"/>
    </source>
</evidence>
<keyword evidence="1" id="KW-0815">Transposition</keyword>
<dbReference type="PANTHER" id="PTHR42648">
    <property type="entry name" value="TRANSPOSASE, PUTATIVE-RELATED"/>
    <property type="match status" value="1"/>
</dbReference>
<keyword evidence="3" id="KW-0540">Nuclease</keyword>
<keyword evidence="18" id="KW-1185">Reference proteome</keyword>
<dbReference type="GO" id="GO:0016787">
    <property type="term" value="F:hydrolase activity"/>
    <property type="evidence" value="ECO:0007669"/>
    <property type="project" value="UniProtKB-KW"/>
</dbReference>
<evidence type="ECO:0000256" key="4">
    <source>
        <dbReference type="ARBA" id="ARBA00022723"/>
    </source>
</evidence>
<dbReference type="GO" id="GO:0003677">
    <property type="term" value="F:DNA binding"/>
    <property type="evidence" value="ECO:0007669"/>
    <property type="project" value="UniProtKB-KW"/>
</dbReference>
<dbReference type="GO" id="GO:0004519">
    <property type="term" value="F:endonuclease activity"/>
    <property type="evidence" value="ECO:0007669"/>
    <property type="project" value="UniProtKB-KW"/>
</dbReference>
<name>A0AAI8VL13_9PEZI</name>
<evidence type="ECO:0000256" key="7">
    <source>
        <dbReference type="ARBA" id="ARBA00022842"/>
    </source>
</evidence>
<sequence>MVDNRKYFILITKDDSRYRTFQVHKTKNEAEGAIITQLTRVQMALKSQPPDQDGIARRVRILRLDGGREFGTTKMESFCSREAITLILSTPANQYQNGAAERGIGFLQEQSRATMRCARISSIFWDRIMGATAYVINRTGQSTLKTITPSERYESALDPRREYKPDQSNLRILGSRCFVYIDAQFCVTSEKMEGRRARAVLMGYKGQHNYVVWLIDGGRFLDTPHVVFHENTGMIGSEDPTDIVRSLPPAVQRRLRHCYRKGRTYIRTRDDNVVEEDISPNEDGRPQRGRLKRKIARHFVCEAPPDHSEVLKALRIALSEGEMVSDTDDSAADDLQGSFAQLQRDAFKSKRALFGQRDSHQDFAEALLSAGRAQI</sequence>
<proteinExistence type="predicted"/>
<dbReference type="GO" id="GO:0032196">
    <property type="term" value="P:transposition"/>
    <property type="evidence" value="ECO:0007669"/>
    <property type="project" value="UniProtKB-KW"/>
</dbReference>
<evidence type="ECO:0000256" key="8">
    <source>
        <dbReference type="ARBA" id="ARBA00022884"/>
    </source>
</evidence>
<dbReference type="GO" id="GO:0006310">
    <property type="term" value="P:DNA recombination"/>
    <property type="evidence" value="ECO:0007669"/>
    <property type="project" value="UniProtKB-KW"/>
</dbReference>
<dbReference type="EMBL" id="CAUWAG010000008">
    <property type="protein sequence ID" value="CAJ2506522.1"/>
    <property type="molecule type" value="Genomic_DNA"/>
</dbReference>
<evidence type="ECO:0000313" key="18">
    <source>
        <dbReference type="Proteomes" id="UP001295740"/>
    </source>
</evidence>
<keyword evidence="10" id="KW-0695">RNA-directed DNA polymerase</keyword>
<keyword evidence="13" id="KW-0233">DNA recombination</keyword>
<evidence type="ECO:0000256" key="10">
    <source>
        <dbReference type="ARBA" id="ARBA00022918"/>
    </source>
</evidence>
<keyword evidence="2" id="KW-0548">Nucleotidyltransferase</keyword>
<evidence type="ECO:0000256" key="12">
    <source>
        <dbReference type="ARBA" id="ARBA00023125"/>
    </source>
</evidence>
<evidence type="ECO:0000256" key="5">
    <source>
        <dbReference type="ARBA" id="ARBA00022759"/>
    </source>
</evidence>
<evidence type="ECO:0000256" key="11">
    <source>
        <dbReference type="ARBA" id="ARBA00022932"/>
    </source>
</evidence>
<dbReference type="Proteomes" id="UP001295740">
    <property type="component" value="Unassembled WGS sequence"/>
</dbReference>
<dbReference type="InterPro" id="IPR039537">
    <property type="entry name" value="Retrotran_Ty1/copia-like"/>
</dbReference>
<dbReference type="InterPro" id="IPR036397">
    <property type="entry name" value="RNaseH_sf"/>
</dbReference>
<comment type="catalytic activity">
    <reaction evidence="15">
        <text>DNA(n) + a 2'-deoxyribonucleoside 5'-triphosphate = DNA(n+1) + diphosphate</text>
        <dbReference type="Rhea" id="RHEA:22508"/>
        <dbReference type="Rhea" id="RHEA-COMP:17339"/>
        <dbReference type="Rhea" id="RHEA-COMP:17340"/>
        <dbReference type="ChEBI" id="CHEBI:33019"/>
        <dbReference type="ChEBI" id="CHEBI:61560"/>
        <dbReference type="ChEBI" id="CHEBI:173112"/>
        <dbReference type="EC" id="2.7.7.7"/>
    </reaction>
</comment>
<keyword evidence="11" id="KW-0808">Transferase</keyword>
<evidence type="ECO:0000256" key="14">
    <source>
        <dbReference type="ARBA" id="ARBA00048173"/>
    </source>
</evidence>
<dbReference type="GO" id="GO:0046872">
    <property type="term" value="F:metal ion binding"/>
    <property type="evidence" value="ECO:0007669"/>
    <property type="project" value="UniProtKB-KW"/>
</dbReference>
<keyword evidence="8" id="KW-0694">RNA-binding</keyword>
<feature type="domain" description="Integrase catalytic" evidence="16">
    <location>
        <begin position="1"/>
        <end position="157"/>
    </location>
</feature>
<evidence type="ECO:0000256" key="13">
    <source>
        <dbReference type="ARBA" id="ARBA00023172"/>
    </source>
</evidence>
<organism evidence="17 18">
    <name type="scientific">Anthostomella pinea</name>
    <dbReference type="NCBI Taxonomy" id="933095"/>
    <lineage>
        <taxon>Eukaryota</taxon>
        <taxon>Fungi</taxon>
        <taxon>Dikarya</taxon>
        <taxon>Ascomycota</taxon>
        <taxon>Pezizomycotina</taxon>
        <taxon>Sordariomycetes</taxon>
        <taxon>Xylariomycetidae</taxon>
        <taxon>Xylariales</taxon>
        <taxon>Xylariaceae</taxon>
        <taxon>Anthostomella</taxon>
    </lineage>
</organism>
<keyword evidence="12" id="KW-0238">DNA-binding</keyword>
<evidence type="ECO:0000256" key="6">
    <source>
        <dbReference type="ARBA" id="ARBA00022801"/>
    </source>
</evidence>
<protein>
    <submittedName>
        <fullName evidence="17">Uu.00g006520.m01.CDS01</fullName>
    </submittedName>
</protein>
<evidence type="ECO:0000256" key="15">
    <source>
        <dbReference type="ARBA" id="ARBA00049244"/>
    </source>
</evidence>
<comment type="caution">
    <text evidence="17">The sequence shown here is derived from an EMBL/GenBank/DDBJ whole genome shotgun (WGS) entry which is preliminary data.</text>
</comment>
<dbReference type="InterPro" id="IPR001584">
    <property type="entry name" value="Integrase_cat-core"/>
</dbReference>
<evidence type="ECO:0000256" key="2">
    <source>
        <dbReference type="ARBA" id="ARBA00022695"/>
    </source>
</evidence>
<accession>A0AAI8VL13</accession>
<dbReference type="PROSITE" id="PS50994">
    <property type="entry name" value="INTEGRASE"/>
    <property type="match status" value="1"/>
</dbReference>
<evidence type="ECO:0000259" key="16">
    <source>
        <dbReference type="PROSITE" id="PS50994"/>
    </source>
</evidence>
<keyword evidence="9" id="KW-0229">DNA integration</keyword>
<evidence type="ECO:0000256" key="9">
    <source>
        <dbReference type="ARBA" id="ARBA00022908"/>
    </source>
</evidence>
<keyword evidence="11" id="KW-0239">DNA-directed DNA polymerase</keyword>
<keyword evidence="6" id="KW-0378">Hydrolase</keyword>
<dbReference type="GO" id="GO:0003887">
    <property type="term" value="F:DNA-directed DNA polymerase activity"/>
    <property type="evidence" value="ECO:0007669"/>
    <property type="project" value="UniProtKB-KW"/>
</dbReference>
<dbReference type="Gene3D" id="3.30.420.10">
    <property type="entry name" value="Ribonuclease H-like superfamily/Ribonuclease H"/>
    <property type="match status" value="1"/>
</dbReference>
<dbReference type="AlphaFoldDB" id="A0AAI8VL13"/>
<dbReference type="GO" id="GO:0003723">
    <property type="term" value="F:RNA binding"/>
    <property type="evidence" value="ECO:0007669"/>
    <property type="project" value="UniProtKB-KW"/>
</dbReference>
<dbReference type="GO" id="GO:0005634">
    <property type="term" value="C:nucleus"/>
    <property type="evidence" value="ECO:0007669"/>
    <property type="project" value="UniProtKB-ARBA"/>
</dbReference>
<dbReference type="GO" id="GO:0015074">
    <property type="term" value="P:DNA integration"/>
    <property type="evidence" value="ECO:0007669"/>
    <property type="project" value="UniProtKB-KW"/>
</dbReference>
<dbReference type="InterPro" id="IPR012337">
    <property type="entry name" value="RNaseH-like_sf"/>
</dbReference>
<dbReference type="SUPFAM" id="SSF53098">
    <property type="entry name" value="Ribonuclease H-like"/>
    <property type="match status" value="1"/>
</dbReference>
<gene>
    <name evidence="17" type="ORF">KHLLAP_LOCUS6990</name>
</gene>
<comment type="catalytic activity">
    <reaction evidence="14">
        <text>DNA(n) + a 2'-deoxyribonucleoside 5'-triphosphate = DNA(n+1) + diphosphate</text>
        <dbReference type="Rhea" id="RHEA:22508"/>
        <dbReference type="Rhea" id="RHEA-COMP:17339"/>
        <dbReference type="Rhea" id="RHEA-COMP:17340"/>
        <dbReference type="ChEBI" id="CHEBI:33019"/>
        <dbReference type="ChEBI" id="CHEBI:61560"/>
        <dbReference type="ChEBI" id="CHEBI:173112"/>
        <dbReference type="EC" id="2.7.7.49"/>
    </reaction>
</comment>
<keyword evidence="5" id="KW-0255">Endonuclease</keyword>
<keyword evidence="7" id="KW-0460">Magnesium</keyword>
<evidence type="ECO:0000313" key="17">
    <source>
        <dbReference type="EMBL" id="CAJ2506522.1"/>
    </source>
</evidence>